<gene>
    <name evidence="2" type="primary">Zswim8_2</name>
    <name evidence="2" type="ORF">CEXT_151661</name>
</gene>
<evidence type="ECO:0000256" key="1">
    <source>
        <dbReference type="SAM" id="MobiDB-lite"/>
    </source>
</evidence>
<feature type="region of interest" description="Disordered" evidence="1">
    <location>
        <begin position="64"/>
        <end position="102"/>
    </location>
</feature>
<protein>
    <submittedName>
        <fullName evidence="2">Zinc finger SWIM domain-containing protein 8</fullName>
    </submittedName>
</protein>
<keyword evidence="3" id="KW-1185">Reference proteome</keyword>
<accession>A0AAV4MLH9</accession>
<feature type="compositionally biased region" description="Polar residues" evidence="1">
    <location>
        <begin position="64"/>
        <end position="81"/>
    </location>
</feature>
<dbReference type="Proteomes" id="UP001054945">
    <property type="component" value="Unassembled WGS sequence"/>
</dbReference>
<comment type="caution">
    <text evidence="2">The sequence shown here is derived from an EMBL/GenBank/DDBJ whole genome shotgun (WGS) entry which is preliminary data.</text>
</comment>
<organism evidence="2 3">
    <name type="scientific">Caerostris extrusa</name>
    <name type="common">Bark spider</name>
    <name type="synonym">Caerostris bankana</name>
    <dbReference type="NCBI Taxonomy" id="172846"/>
    <lineage>
        <taxon>Eukaryota</taxon>
        <taxon>Metazoa</taxon>
        <taxon>Ecdysozoa</taxon>
        <taxon>Arthropoda</taxon>
        <taxon>Chelicerata</taxon>
        <taxon>Arachnida</taxon>
        <taxon>Araneae</taxon>
        <taxon>Araneomorphae</taxon>
        <taxon>Entelegynae</taxon>
        <taxon>Araneoidea</taxon>
        <taxon>Araneidae</taxon>
        <taxon>Caerostris</taxon>
    </lineage>
</organism>
<name>A0AAV4MLH9_CAEEX</name>
<dbReference type="AlphaFoldDB" id="A0AAV4MLH9"/>
<dbReference type="EMBL" id="BPLR01019944">
    <property type="protein sequence ID" value="GIX73372.1"/>
    <property type="molecule type" value="Genomic_DNA"/>
</dbReference>
<sequence>MNMKHWLMLLADACCLQSPNISEGVHLIERPYSKLALDLVWNSQESLQYDSDGAKSSLDICKNGSQPSTSKYKSSTSQNIVENEKPNDAKSSESQKLPSHYVQKTLPTRRAVDCSGEASESQQSSDEYHLYYYDPRARLPSPEHPQPFIDEQWHSVAVKKIEDSLEVLFARAEALHAHGHSHEACMLAIRLAEELLASPPNLAVEAPQAACRGKKVRRLIQPVTMLVCWLLLH</sequence>
<evidence type="ECO:0000313" key="3">
    <source>
        <dbReference type="Proteomes" id="UP001054945"/>
    </source>
</evidence>
<feature type="compositionally biased region" description="Basic and acidic residues" evidence="1">
    <location>
        <begin position="82"/>
        <end position="93"/>
    </location>
</feature>
<evidence type="ECO:0000313" key="2">
    <source>
        <dbReference type="EMBL" id="GIX73372.1"/>
    </source>
</evidence>
<proteinExistence type="predicted"/>
<reference evidence="2 3" key="1">
    <citation type="submission" date="2021-06" db="EMBL/GenBank/DDBJ databases">
        <title>Caerostris extrusa draft genome.</title>
        <authorList>
            <person name="Kono N."/>
            <person name="Arakawa K."/>
        </authorList>
    </citation>
    <scope>NUCLEOTIDE SEQUENCE [LARGE SCALE GENOMIC DNA]</scope>
</reference>